<feature type="region of interest" description="Disordered" evidence="1">
    <location>
        <begin position="1"/>
        <end position="70"/>
    </location>
</feature>
<dbReference type="Proteomes" id="UP001054837">
    <property type="component" value="Unassembled WGS sequence"/>
</dbReference>
<feature type="compositionally biased region" description="Pro residues" evidence="1">
    <location>
        <begin position="56"/>
        <end position="69"/>
    </location>
</feature>
<dbReference type="EMBL" id="BPLQ01012237">
    <property type="protein sequence ID" value="GIY63883.1"/>
    <property type="molecule type" value="Genomic_DNA"/>
</dbReference>
<feature type="compositionally biased region" description="Basic and acidic residues" evidence="1">
    <location>
        <begin position="1"/>
        <end position="17"/>
    </location>
</feature>
<protein>
    <submittedName>
        <fullName evidence="2">Uncharacterized protein</fullName>
    </submittedName>
</protein>
<dbReference type="AlphaFoldDB" id="A0AAV4V1H3"/>
<gene>
    <name evidence="2" type="ORF">CDAR_261861</name>
</gene>
<accession>A0AAV4V1H3</accession>
<sequence length="92" mass="9787">MLPDEGPLHDHIPESKDTQTFTPGVPKLESNRPKSVAVQGKQKALEPSARVEFSGVPPPPLAIDDPPSPVNDLRRSALDGWASAGNVAWGRG</sequence>
<comment type="caution">
    <text evidence="2">The sequence shown here is derived from an EMBL/GenBank/DDBJ whole genome shotgun (WGS) entry which is preliminary data.</text>
</comment>
<proteinExistence type="predicted"/>
<reference evidence="2 3" key="1">
    <citation type="submission" date="2021-06" db="EMBL/GenBank/DDBJ databases">
        <title>Caerostris darwini draft genome.</title>
        <authorList>
            <person name="Kono N."/>
            <person name="Arakawa K."/>
        </authorList>
    </citation>
    <scope>NUCLEOTIDE SEQUENCE [LARGE SCALE GENOMIC DNA]</scope>
</reference>
<name>A0AAV4V1H3_9ARAC</name>
<evidence type="ECO:0000313" key="3">
    <source>
        <dbReference type="Proteomes" id="UP001054837"/>
    </source>
</evidence>
<evidence type="ECO:0000313" key="2">
    <source>
        <dbReference type="EMBL" id="GIY63883.1"/>
    </source>
</evidence>
<keyword evidence="3" id="KW-1185">Reference proteome</keyword>
<evidence type="ECO:0000256" key="1">
    <source>
        <dbReference type="SAM" id="MobiDB-lite"/>
    </source>
</evidence>
<organism evidence="2 3">
    <name type="scientific">Caerostris darwini</name>
    <dbReference type="NCBI Taxonomy" id="1538125"/>
    <lineage>
        <taxon>Eukaryota</taxon>
        <taxon>Metazoa</taxon>
        <taxon>Ecdysozoa</taxon>
        <taxon>Arthropoda</taxon>
        <taxon>Chelicerata</taxon>
        <taxon>Arachnida</taxon>
        <taxon>Araneae</taxon>
        <taxon>Araneomorphae</taxon>
        <taxon>Entelegynae</taxon>
        <taxon>Araneoidea</taxon>
        <taxon>Araneidae</taxon>
        <taxon>Caerostris</taxon>
    </lineage>
</organism>